<reference evidence="4" key="3">
    <citation type="submission" date="2015-06" db="UniProtKB">
        <authorList>
            <consortium name="EnsemblMetazoa"/>
        </authorList>
    </citation>
    <scope>IDENTIFICATION</scope>
</reference>
<dbReference type="EMBL" id="KB096222">
    <property type="protein sequence ID" value="ESO07373.1"/>
    <property type="molecule type" value="Genomic_DNA"/>
</dbReference>
<dbReference type="HOGENOM" id="CLU_092162_1_0_1"/>
<evidence type="ECO:0000256" key="2">
    <source>
        <dbReference type="SAM" id="MobiDB-lite"/>
    </source>
</evidence>
<proteinExistence type="predicted"/>
<dbReference type="InterPro" id="IPR037151">
    <property type="entry name" value="AlkB-like_sf"/>
</dbReference>
<dbReference type="InterPro" id="IPR032870">
    <property type="entry name" value="ALKBH7-like"/>
</dbReference>
<dbReference type="GeneID" id="20215337"/>
<reference evidence="5" key="1">
    <citation type="submission" date="2012-12" db="EMBL/GenBank/DDBJ databases">
        <authorList>
            <person name="Hellsten U."/>
            <person name="Grimwood J."/>
            <person name="Chapman J.A."/>
            <person name="Shapiro H."/>
            <person name="Aerts A."/>
            <person name="Otillar R.P."/>
            <person name="Terry A.Y."/>
            <person name="Boore J.L."/>
            <person name="Simakov O."/>
            <person name="Marletaz F."/>
            <person name="Cho S.-J."/>
            <person name="Edsinger-Gonzales E."/>
            <person name="Havlak P."/>
            <person name="Kuo D.-H."/>
            <person name="Larsson T."/>
            <person name="Lv J."/>
            <person name="Arendt D."/>
            <person name="Savage R."/>
            <person name="Osoegawa K."/>
            <person name="de Jong P."/>
            <person name="Lindberg D.R."/>
            <person name="Seaver E.C."/>
            <person name="Weisblat D.A."/>
            <person name="Putnam N.H."/>
            <person name="Grigoriev I.V."/>
            <person name="Rokhsar D.S."/>
        </authorList>
    </citation>
    <scope>NUCLEOTIDE SEQUENCE</scope>
</reference>
<dbReference type="STRING" id="6412.T1G2N9"/>
<dbReference type="OMA" id="VEPHMKR"/>
<dbReference type="AlphaFoldDB" id="T1G2N9"/>
<comment type="cofactor">
    <cofactor evidence="1">
        <name>Fe(2+)</name>
        <dbReference type="ChEBI" id="CHEBI:29033"/>
    </cofactor>
</comment>
<dbReference type="Proteomes" id="UP000015101">
    <property type="component" value="Unassembled WGS sequence"/>
</dbReference>
<name>T1G2N9_HELRO</name>
<gene>
    <name evidence="4" type="primary">20215337</name>
    <name evidence="3" type="ORF">HELRODRAFT_76748</name>
</gene>
<keyword evidence="5" id="KW-1185">Reference proteome</keyword>
<evidence type="ECO:0000256" key="1">
    <source>
        <dbReference type="ARBA" id="ARBA00001954"/>
    </source>
</evidence>
<feature type="region of interest" description="Disordered" evidence="2">
    <location>
        <begin position="183"/>
        <end position="204"/>
    </location>
</feature>
<organism evidence="4 5">
    <name type="scientific">Helobdella robusta</name>
    <name type="common">Californian leech</name>
    <dbReference type="NCBI Taxonomy" id="6412"/>
    <lineage>
        <taxon>Eukaryota</taxon>
        <taxon>Metazoa</taxon>
        <taxon>Spiralia</taxon>
        <taxon>Lophotrochozoa</taxon>
        <taxon>Annelida</taxon>
        <taxon>Clitellata</taxon>
        <taxon>Hirudinea</taxon>
        <taxon>Rhynchobdellida</taxon>
        <taxon>Glossiphoniidae</taxon>
        <taxon>Helobdella</taxon>
    </lineage>
</organism>
<accession>T1G2N9</accession>
<dbReference type="SUPFAM" id="SSF51197">
    <property type="entry name" value="Clavaminate synthase-like"/>
    <property type="match status" value="1"/>
</dbReference>
<feature type="compositionally biased region" description="Low complexity" evidence="2">
    <location>
        <begin position="194"/>
        <end position="204"/>
    </location>
</feature>
<dbReference type="eggNOG" id="KOG4176">
    <property type="taxonomic scope" value="Eukaryota"/>
</dbReference>
<dbReference type="CTD" id="20215337"/>
<evidence type="ECO:0008006" key="6">
    <source>
        <dbReference type="Google" id="ProtNLM"/>
    </source>
</evidence>
<dbReference type="OrthoDB" id="28127at2759"/>
<dbReference type="GO" id="GO:0006631">
    <property type="term" value="P:fatty acid metabolic process"/>
    <property type="evidence" value="ECO:0000318"/>
    <property type="project" value="GO_Central"/>
</dbReference>
<dbReference type="RefSeq" id="XP_009014751.1">
    <property type="nucleotide sequence ID" value="XM_009016503.1"/>
</dbReference>
<evidence type="ECO:0000313" key="5">
    <source>
        <dbReference type="Proteomes" id="UP000015101"/>
    </source>
</evidence>
<dbReference type="PANTHER" id="PTHR21052:SF0">
    <property type="entry name" value="ALPHA-KETOGLUTARATE-DEPENDENT DIOXYGENASE ALKB HOMOLOG 7, MITOCHONDRIAL"/>
    <property type="match status" value="1"/>
</dbReference>
<dbReference type="Gene3D" id="2.60.120.590">
    <property type="entry name" value="Alpha-ketoglutarate-dependent dioxygenase AlkB-like"/>
    <property type="match status" value="1"/>
</dbReference>
<dbReference type="PANTHER" id="PTHR21052">
    <property type="entry name" value="SPERMATOGENESIS ASSOCIATED 11-RELATED"/>
    <property type="match status" value="1"/>
</dbReference>
<dbReference type="KEGG" id="hro:HELRODRAFT_76748"/>
<sequence>MKQGVAVFENFASVEEENSILSEVEPYLKRLKYEDSHWDDAIRGFRETEKKTWTAKNRPLIERIQKTSFTPSCSILPHVHVLDLLPSGVIKAHVDSVKFCGDTITGLCLLTSCVMRFVNVDDQSKYADVLLPRYSLYYMKNAARYKFTHEVLPNDLSKFKGLQVQRSRRIVVLLRNKPVIKGDGDVDGGESDDVGSSYGGYSKS</sequence>
<protein>
    <recommendedName>
        <fullName evidence="6">Alpha-ketoglutarate-dependent dioxygenase AlkB-like domain-containing protein</fullName>
    </recommendedName>
</protein>
<dbReference type="EnsemblMetazoa" id="HelroT76748">
    <property type="protein sequence ID" value="HelroP76748"/>
    <property type="gene ID" value="HelroG76748"/>
</dbReference>
<dbReference type="FunCoup" id="T1G2N9">
    <property type="interactions" value="526"/>
</dbReference>
<dbReference type="GO" id="GO:0006974">
    <property type="term" value="P:DNA damage response"/>
    <property type="evidence" value="ECO:0007669"/>
    <property type="project" value="InterPro"/>
</dbReference>
<dbReference type="GO" id="GO:0005759">
    <property type="term" value="C:mitochondrial matrix"/>
    <property type="evidence" value="ECO:0000318"/>
    <property type="project" value="GO_Central"/>
</dbReference>
<evidence type="ECO:0000313" key="4">
    <source>
        <dbReference type="EnsemblMetazoa" id="HelroP76748"/>
    </source>
</evidence>
<dbReference type="EMBL" id="AMQM01003659">
    <property type="status" value="NOT_ANNOTATED_CDS"/>
    <property type="molecule type" value="Genomic_DNA"/>
</dbReference>
<evidence type="ECO:0000313" key="3">
    <source>
        <dbReference type="EMBL" id="ESO07373.1"/>
    </source>
</evidence>
<reference evidence="3 5" key="2">
    <citation type="journal article" date="2013" name="Nature">
        <title>Insights into bilaterian evolution from three spiralian genomes.</title>
        <authorList>
            <person name="Simakov O."/>
            <person name="Marletaz F."/>
            <person name="Cho S.J."/>
            <person name="Edsinger-Gonzales E."/>
            <person name="Havlak P."/>
            <person name="Hellsten U."/>
            <person name="Kuo D.H."/>
            <person name="Larsson T."/>
            <person name="Lv J."/>
            <person name="Arendt D."/>
            <person name="Savage R."/>
            <person name="Osoegawa K."/>
            <person name="de Jong P."/>
            <person name="Grimwood J."/>
            <person name="Chapman J.A."/>
            <person name="Shapiro H."/>
            <person name="Aerts A."/>
            <person name="Otillar R.P."/>
            <person name="Terry A.Y."/>
            <person name="Boore J.L."/>
            <person name="Grigoriev I.V."/>
            <person name="Lindberg D.R."/>
            <person name="Seaver E.C."/>
            <person name="Weisblat D.A."/>
            <person name="Putnam N.H."/>
            <person name="Rokhsar D.S."/>
        </authorList>
    </citation>
    <scope>NUCLEOTIDE SEQUENCE</scope>
</reference>
<dbReference type="InParanoid" id="T1G2N9"/>